<protein>
    <submittedName>
        <fullName evidence="3">CHAD domain-containing protein</fullName>
    </submittedName>
</protein>
<keyword evidence="4" id="KW-1185">Reference proteome</keyword>
<reference evidence="3 4" key="1">
    <citation type="submission" date="2018-07" db="EMBL/GenBank/DDBJ databases">
        <title>Whole genome Sequencing of Pseudoxanthomonas gei KCTC 32298 (T).</title>
        <authorList>
            <person name="Kumar S."/>
            <person name="Bansal K."/>
            <person name="Kaur A."/>
            <person name="Patil P."/>
            <person name="Sharma S."/>
            <person name="Patil P.B."/>
        </authorList>
    </citation>
    <scope>NUCLEOTIDE SEQUENCE [LARGE SCALE GENOMIC DNA]</scope>
    <source>
        <strain evidence="3 4">KCTC 32298</strain>
    </source>
</reference>
<accession>A0ABX0AI18</accession>
<dbReference type="SMART" id="SM00880">
    <property type="entry name" value="CHAD"/>
    <property type="match status" value="1"/>
</dbReference>
<evidence type="ECO:0000313" key="4">
    <source>
        <dbReference type="Proteomes" id="UP001429354"/>
    </source>
</evidence>
<evidence type="ECO:0000256" key="1">
    <source>
        <dbReference type="SAM" id="MobiDB-lite"/>
    </source>
</evidence>
<comment type="caution">
    <text evidence="3">The sequence shown here is derived from an EMBL/GenBank/DDBJ whole genome shotgun (WGS) entry which is preliminary data.</text>
</comment>
<feature type="region of interest" description="Disordered" evidence="1">
    <location>
        <begin position="202"/>
        <end position="222"/>
    </location>
</feature>
<dbReference type="Gene3D" id="1.40.20.10">
    <property type="entry name" value="CHAD domain"/>
    <property type="match status" value="1"/>
</dbReference>
<dbReference type="Pfam" id="PF05235">
    <property type="entry name" value="CHAD"/>
    <property type="match status" value="1"/>
</dbReference>
<proteinExistence type="predicted"/>
<dbReference type="PANTHER" id="PTHR39339:SF1">
    <property type="entry name" value="CHAD DOMAIN-CONTAINING PROTEIN"/>
    <property type="match status" value="1"/>
</dbReference>
<gene>
    <name evidence="3" type="ORF">DT603_08555</name>
</gene>
<feature type="domain" description="CHAD" evidence="2">
    <location>
        <begin position="44"/>
        <end position="306"/>
    </location>
</feature>
<dbReference type="EMBL" id="QOVG01000005">
    <property type="protein sequence ID" value="NDK38888.1"/>
    <property type="molecule type" value="Genomic_DNA"/>
</dbReference>
<sequence>MAVPTAAATVDSMTGPMTDPMIAPAGSPVPVPLPCLDPAAVTRTDRSAVVGVRLAMLAAGQLQLAETFLASDVADLHAGIHQARKSIRRVRSALALGRRALGVGGRRLDAELGRLCRGLSRLRDAQALVEALQRLRDKAPRELQAILPAAEAAACQRRDRLLQQALARDPHFAARRRRLRAASLRLQRLDWAALRTADITKAAQRSERRAAKAGRRARQKSSDDESWHVFRRRLRRLHQQDSLLAALQLPVRAEAKALEHQAQALGEAQDDAMLLAHCGRRSPFTPAQRALLRKTARERLRDARGQ</sequence>
<name>A0ABX0AI18_9GAMM</name>
<dbReference type="InterPro" id="IPR038186">
    <property type="entry name" value="CHAD_dom_sf"/>
</dbReference>
<evidence type="ECO:0000313" key="3">
    <source>
        <dbReference type="EMBL" id="NDK38888.1"/>
    </source>
</evidence>
<dbReference type="PROSITE" id="PS51708">
    <property type="entry name" value="CHAD"/>
    <property type="match status" value="1"/>
</dbReference>
<dbReference type="InterPro" id="IPR007899">
    <property type="entry name" value="CHAD_dom"/>
</dbReference>
<dbReference type="PANTHER" id="PTHR39339">
    <property type="entry name" value="SLR1444 PROTEIN"/>
    <property type="match status" value="1"/>
</dbReference>
<organism evidence="3 4">
    <name type="scientific">Pseudoxanthomonas gei</name>
    <dbReference type="NCBI Taxonomy" id="1383030"/>
    <lineage>
        <taxon>Bacteria</taxon>
        <taxon>Pseudomonadati</taxon>
        <taxon>Pseudomonadota</taxon>
        <taxon>Gammaproteobacteria</taxon>
        <taxon>Lysobacterales</taxon>
        <taxon>Lysobacteraceae</taxon>
        <taxon>Pseudoxanthomonas</taxon>
    </lineage>
</organism>
<evidence type="ECO:0000259" key="2">
    <source>
        <dbReference type="PROSITE" id="PS51708"/>
    </source>
</evidence>
<dbReference type="Proteomes" id="UP001429354">
    <property type="component" value="Unassembled WGS sequence"/>
</dbReference>